<gene>
    <name evidence="10" type="ORF">SAMN04489812_2948</name>
</gene>
<dbReference type="InterPro" id="IPR036852">
    <property type="entry name" value="Peptidase_S8/S53_dom_sf"/>
</dbReference>
<evidence type="ECO:0000259" key="9">
    <source>
        <dbReference type="PROSITE" id="PS51695"/>
    </source>
</evidence>
<feature type="signal peptide" evidence="8">
    <location>
        <begin position="1"/>
        <end position="34"/>
    </location>
</feature>
<keyword evidence="4" id="KW-0378">Hydrolase</keyword>
<dbReference type="InterPro" id="IPR023828">
    <property type="entry name" value="Peptidase_S8_Ser-AS"/>
</dbReference>
<name>A0A1H1UV84_9ACTN</name>
<evidence type="ECO:0000256" key="6">
    <source>
        <dbReference type="ARBA" id="ARBA00022837"/>
    </source>
</evidence>
<dbReference type="SUPFAM" id="SSF52743">
    <property type="entry name" value="Subtilisin-like"/>
    <property type="match status" value="1"/>
</dbReference>
<accession>A0A1H1UV84</accession>
<evidence type="ECO:0000256" key="5">
    <source>
        <dbReference type="ARBA" id="ARBA00022825"/>
    </source>
</evidence>
<proteinExistence type="predicted"/>
<keyword evidence="3" id="KW-0479">Metal-binding</keyword>
<keyword evidence="11" id="KW-1185">Reference proteome</keyword>
<dbReference type="PANTHER" id="PTHR14218:SF15">
    <property type="entry name" value="TRIPEPTIDYL-PEPTIDASE 1"/>
    <property type="match status" value="1"/>
</dbReference>
<dbReference type="CDD" id="cd11377">
    <property type="entry name" value="Pro-peptidase_S53"/>
    <property type="match status" value="1"/>
</dbReference>
<evidence type="ECO:0000256" key="2">
    <source>
        <dbReference type="ARBA" id="ARBA00022670"/>
    </source>
</evidence>
<dbReference type="CDD" id="cd04056">
    <property type="entry name" value="Peptidases_S53"/>
    <property type="match status" value="1"/>
</dbReference>
<dbReference type="SUPFAM" id="SSF54897">
    <property type="entry name" value="Protease propeptides/inhibitors"/>
    <property type="match status" value="1"/>
</dbReference>
<keyword evidence="5" id="KW-0720">Serine protease</keyword>
<dbReference type="Pfam" id="PF00082">
    <property type="entry name" value="Peptidase_S8"/>
    <property type="match status" value="1"/>
</dbReference>
<evidence type="ECO:0000256" key="3">
    <source>
        <dbReference type="ARBA" id="ARBA00022723"/>
    </source>
</evidence>
<sequence length="677" mass="69054">MRNRSIRWQRGLTVTGAAALSAALVVAGAATSSADPNAQQAFPGSVPSFVTTAADAGTAADDTVEGEVYLDLQDEAGAQQLATAVSTPGNARYGKYLTPHAWIKKYAPTKADLAAVKKYLKDSGVTITAVPESREYVVFRGKADAVSAAFDTSLHNYRVGSSTVSAPATAPKLPVSVAGRVAGISLGNARTKLTRPDSVVQGQGVPGAVAKAKTAKLKGSGATADGAAKPQPKSQAASDACSTYYGENKATMPEAYGSTKFPTYICGYLPSQLRSAGDLDQSINAGNDGSGVTLGIVDAYASPTIVKDTNDYMRAAGEPLLSKFSQIGAQPSDFTDEALCGGPSGWQGEENLDVQSAHAVAPGASILYSGAANCGGGIDVALSLILDQGKADLVSNSYGYTTEAVGSDVIRGQQNLHIQAAGTGIGLYYSTGDDGDNSATLGKAAANWPATSPFVTAVGGTSESISSKGNYRSEVGWGDILDQVAGGKYTAALPGDLYGGGGGGGISSVIAEPAYQKGVVPKELSGRGTKASRVIPDVSDLADPYTGYQIAIRPILDDSTLETGPLEYETYGGTSLASPLVAGKMALVQQLSKHRIGFANPALYQQSGNAKAYHDVTASTDPVAISYTSAGSGTQYLNTFDQGFTLTGATGYDDFTGIGSLKVPGLAKLLKKSAAGA</sequence>
<dbReference type="Pfam" id="PF09286">
    <property type="entry name" value="Pro-kuma_activ"/>
    <property type="match status" value="1"/>
</dbReference>
<feature type="chain" id="PRO_5038959852" evidence="8">
    <location>
        <begin position="35"/>
        <end position="677"/>
    </location>
</feature>
<dbReference type="Proteomes" id="UP000199103">
    <property type="component" value="Chromosome I"/>
</dbReference>
<keyword evidence="2" id="KW-0645">Protease</keyword>
<evidence type="ECO:0000256" key="7">
    <source>
        <dbReference type="ARBA" id="ARBA00023145"/>
    </source>
</evidence>
<evidence type="ECO:0000256" key="8">
    <source>
        <dbReference type="SAM" id="SignalP"/>
    </source>
</evidence>
<dbReference type="RefSeq" id="WP_091525936.1">
    <property type="nucleotide sequence ID" value="NZ_LT629772.1"/>
</dbReference>
<dbReference type="InterPro" id="IPR015366">
    <property type="entry name" value="S53_propep"/>
</dbReference>
<protein>
    <submittedName>
        <fullName evidence="10">Subtilase family protein</fullName>
    </submittedName>
</protein>
<keyword evidence="8" id="KW-0732">Signal</keyword>
<dbReference type="PROSITE" id="PS51695">
    <property type="entry name" value="SEDOLISIN"/>
    <property type="match status" value="1"/>
</dbReference>
<dbReference type="OrthoDB" id="3480681at2"/>
<evidence type="ECO:0000256" key="4">
    <source>
        <dbReference type="ARBA" id="ARBA00022801"/>
    </source>
</evidence>
<dbReference type="PANTHER" id="PTHR14218">
    <property type="entry name" value="PROTEASE S8 TRIPEPTIDYL PEPTIDASE I CLN2"/>
    <property type="match status" value="1"/>
</dbReference>
<keyword evidence="7" id="KW-0865">Zymogen</keyword>
<dbReference type="STRING" id="630515.SAMN04489812_2948"/>
<keyword evidence="6" id="KW-0106">Calcium</keyword>
<dbReference type="InterPro" id="IPR030400">
    <property type="entry name" value="Sedolisin_dom"/>
</dbReference>
<dbReference type="EMBL" id="LT629772">
    <property type="protein sequence ID" value="SDS76407.1"/>
    <property type="molecule type" value="Genomic_DNA"/>
</dbReference>
<dbReference type="Gene3D" id="3.40.50.200">
    <property type="entry name" value="Peptidase S8/S53 domain"/>
    <property type="match status" value="1"/>
</dbReference>
<evidence type="ECO:0000256" key="1">
    <source>
        <dbReference type="ARBA" id="ARBA00001913"/>
    </source>
</evidence>
<organism evidence="10 11">
    <name type="scientific">Microlunatus soli</name>
    <dbReference type="NCBI Taxonomy" id="630515"/>
    <lineage>
        <taxon>Bacteria</taxon>
        <taxon>Bacillati</taxon>
        <taxon>Actinomycetota</taxon>
        <taxon>Actinomycetes</taxon>
        <taxon>Propionibacteriales</taxon>
        <taxon>Propionibacteriaceae</taxon>
        <taxon>Microlunatus</taxon>
    </lineage>
</organism>
<feature type="domain" description="Peptidase S53" evidence="9">
    <location>
        <begin position="264"/>
        <end position="673"/>
    </location>
</feature>
<dbReference type="GO" id="GO:0046872">
    <property type="term" value="F:metal ion binding"/>
    <property type="evidence" value="ECO:0007669"/>
    <property type="project" value="UniProtKB-KW"/>
</dbReference>
<evidence type="ECO:0000313" key="10">
    <source>
        <dbReference type="EMBL" id="SDS76407.1"/>
    </source>
</evidence>
<dbReference type="GO" id="GO:0004252">
    <property type="term" value="F:serine-type endopeptidase activity"/>
    <property type="evidence" value="ECO:0007669"/>
    <property type="project" value="InterPro"/>
</dbReference>
<dbReference type="InterPro" id="IPR050819">
    <property type="entry name" value="Tripeptidyl-peptidase_I"/>
</dbReference>
<evidence type="ECO:0000313" key="11">
    <source>
        <dbReference type="Proteomes" id="UP000199103"/>
    </source>
</evidence>
<comment type="cofactor">
    <cofactor evidence="1">
        <name>Ca(2+)</name>
        <dbReference type="ChEBI" id="CHEBI:29108"/>
    </cofactor>
</comment>
<dbReference type="SMART" id="SM00944">
    <property type="entry name" value="Pro-kuma_activ"/>
    <property type="match status" value="1"/>
</dbReference>
<dbReference type="PROSITE" id="PS00138">
    <property type="entry name" value="SUBTILASE_SER"/>
    <property type="match status" value="1"/>
</dbReference>
<dbReference type="AlphaFoldDB" id="A0A1H1UV84"/>
<reference evidence="10 11" key="1">
    <citation type="submission" date="2016-10" db="EMBL/GenBank/DDBJ databases">
        <authorList>
            <person name="de Groot N.N."/>
        </authorList>
    </citation>
    <scope>NUCLEOTIDE SEQUENCE [LARGE SCALE GENOMIC DNA]</scope>
    <source>
        <strain evidence="10 11">DSM 21800</strain>
    </source>
</reference>
<dbReference type="GO" id="GO:0006508">
    <property type="term" value="P:proteolysis"/>
    <property type="evidence" value="ECO:0007669"/>
    <property type="project" value="UniProtKB-KW"/>
</dbReference>
<dbReference type="GO" id="GO:0008240">
    <property type="term" value="F:tripeptidyl-peptidase activity"/>
    <property type="evidence" value="ECO:0007669"/>
    <property type="project" value="TreeGrafter"/>
</dbReference>
<dbReference type="InterPro" id="IPR000209">
    <property type="entry name" value="Peptidase_S8/S53_dom"/>
</dbReference>